<dbReference type="InterPro" id="IPR041615">
    <property type="entry name" value="Desmoplakin_SH3"/>
</dbReference>
<dbReference type="SMART" id="SM00150">
    <property type="entry name" value="SPEC"/>
    <property type="match status" value="7"/>
</dbReference>
<dbReference type="FunFam" id="1.20.58.60:FF:000055">
    <property type="entry name" value="Short stop, isoform K"/>
    <property type="match status" value="1"/>
</dbReference>
<protein>
    <recommendedName>
        <fullName evidence="12">Microtubule-actin cross-linking factor 1</fullName>
    </recommendedName>
</protein>
<dbReference type="Gene3D" id="2.30.30.40">
    <property type="entry name" value="SH3 Domains"/>
    <property type="match status" value="1"/>
</dbReference>
<dbReference type="SMART" id="SM00250">
    <property type="entry name" value="PLEC"/>
    <property type="match status" value="6"/>
</dbReference>
<dbReference type="PANTHER" id="PTHR23169">
    <property type="entry name" value="ENVOPLAKIN"/>
    <property type="match status" value="1"/>
</dbReference>
<sequence>MISPVFSVFQISDIVIGQEPNVSPKDVLLRWAKKSTNKYPGVRINDFTTSWRDGLAFNAIIHRNRPDLIDWRTIQSRKVRERLENAFHVAEREYGVTRLLDVEDVDTNDPDEKSLITYISSLYDVFPEPPGSHPLNDSESQHRTSNYRDMASSMHKWIREKMVYMQDRSFPSSLIELKKMANESNRFRNEEIPSRQRDKQRLHSAFRELTKYYDSANEVDIEPELHIETIEKNWSRLLLAHQDKDQAIQDELKRLEKLQRLAEKVHREMKQVDSRLEELEQRVEVESTRLDRLHPLDAKNVVDQLEHDIRLAEESIQYLFTDVQVLRDGRYPQSSELQKRVERLHQRWVALRSLLHQRLITPLSSISFPIEERTVTRQTRTVLETRLVDTNPHFRQLQECTEWVKNKLAHINDGEYGSDLPGVQAELDLTQREHKSIEQFQSKIQQCASAKNNFHGDELQLYAQHLNILQKLYAELLVLSNKRLSDLETLQDFLQSATNELVWLNEKEDTEVSRDWSDKNLNLTSVHHYYESLMSELERREIQFSAVVDRGEALILQGHPASKCIEAYMTALQNQWSWVLQLTLCLETHLKHAQIYQQFYNDVREAESWITKRDEMLNTIYSQSEFSLDEGERLLKGMQDLREELNHYGDVISQLAETSKDVVPLKQRRQPVTKPIKVRAVCDYKQGNIRIDKNESCVLHDNSGRAKWRVTNLSGVESTVPGVIVTIPPPDKEAIDAVERLRRQFDRSVALWQKKQLRMRQNMIFATIKVVKTWDLAQFIAMGQEQRTAIRRALNDDADKLISEGDPSDPQLRRLRREMDEVNKLFDEFEKRARQDEESKNIGRVFENQVTSLQISLDEAESILNSRISAPLPRDLDSLEHMVIQHKEFESRLQTLNTRVDEVQKTYREIPRKTSQQEAKLKKVLSKWDSLWHSSRIYVERLKFVEILLTSMDETTNTISEMEHKLSSFSHMPSDIKQLQQVHEDLLVLQSKVSSQQHIINQLTDDAHNTRRIVEDSRKHKGPFEDLNRIDNDVARLNNRWTGVVNQLNDRIRSCESAYKMLQKFSGAYEAEVTFVEDSYSKLNASPDIESTKGLYTNVIERTQHIEQVNIMGGRLIREAKIYDHGLDEYASWLVAEVHPSLDAATKAAASKPDGADTVALKLDALNNRYLHLASMLRAALKEYAARNPEDKHILIFLKEMDPKQPKTFRTEFGITDSATPYSTTERLESETSNGQINGSQRKKLRREEVTQVDSPRNPYSGSTMEFTEIKSLKRIQRVEEGIGTDSIIDTLGIVHPETDKLLTVGEAISLRILDVRTGMINTLINNKMTPISIETAVKYGLIDAKLAEKLLGPCGVFENDREISLLEAIQQNISEAESGNSLENLMKVRHIPINIDKRDPMLTQKFTFSQFGNNNMTLQKAIENKVVDPRTNMVTLENGESMTIPEALRKGILSTQTYERLNGKERGMSLSDALDHGIVDANGQVYDRNNGGLSDLETAIKKGLINPNVREVVDSGEDNKITLREAIDRKLIDPKNGKYHHVASNETLPYHEAKRRRLIVKPMTLKEAVENEIYFENGQVFSPTHNRKIGLIEGIGKGVLDENRIRCVTDSKNNDLVTLNQAIASDIILIDGGFKDKLTGERTTIPEAVQRGLITSVTVRSIFDIDAFDINGEFSSLNKALDKKVLFLRGEDVMFNDGKTVMPVDEAIKKGVVREEVMEMLNRPIGIKDDKGRELTVLLAVLKGYIDPKRGMIINPKTKKPVPTREAVTLYIITEEGAALFNSLLIVTLTTQTVTKTIKTLVNVTQGGVTRQVDRAVFGTSPLEGDMKRLVTRVTYEGFPGYEKVRKAPGDDVDTHVTKRIRVPEEYTFTTVERTEFDKENLGRWPRFEQMEYAGAPERPQRSKSPKKLKSEPEIERTVVTRTYTDEYPTENPERRWSRQSTW</sequence>
<name>A0AAW2I5G7_9NEOP</name>
<evidence type="ECO:0000256" key="5">
    <source>
        <dbReference type="ARBA" id="ARBA00022737"/>
    </source>
</evidence>
<feature type="compositionally biased region" description="Polar residues" evidence="8">
    <location>
        <begin position="1252"/>
        <end position="1262"/>
    </location>
</feature>
<dbReference type="InterPro" id="IPR001452">
    <property type="entry name" value="SH3_domain"/>
</dbReference>
<keyword evidence="4" id="KW-0597">Phosphoprotein</keyword>
<dbReference type="Gene3D" id="1.10.418.10">
    <property type="entry name" value="Calponin-like domain"/>
    <property type="match status" value="1"/>
</dbReference>
<dbReference type="GO" id="GO:0045104">
    <property type="term" value="P:intermediate filament cytoskeleton organization"/>
    <property type="evidence" value="ECO:0007669"/>
    <property type="project" value="InterPro"/>
</dbReference>
<feature type="compositionally biased region" description="Basic and acidic residues" evidence="8">
    <location>
        <begin position="1910"/>
        <end position="1920"/>
    </location>
</feature>
<evidence type="ECO:0000259" key="10">
    <source>
        <dbReference type="PROSITE" id="PS50021"/>
    </source>
</evidence>
<dbReference type="PANTHER" id="PTHR23169:SF23">
    <property type="entry name" value="SHORT STOP, ISOFORM H"/>
    <property type="match status" value="1"/>
</dbReference>
<dbReference type="InterPro" id="IPR043197">
    <property type="entry name" value="Plakin"/>
</dbReference>
<dbReference type="FunFam" id="1.20.58.60:FF:000030">
    <property type="entry name" value="Short stop, isoform K"/>
    <property type="match status" value="1"/>
</dbReference>
<gene>
    <name evidence="11" type="ORF">PYX00_004655</name>
</gene>
<dbReference type="InterPro" id="IPR036872">
    <property type="entry name" value="CH_dom_sf"/>
</dbReference>
<feature type="coiled-coil region" evidence="7">
    <location>
        <begin position="812"/>
        <end position="839"/>
    </location>
</feature>
<evidence type="ECO:0000256" key="1">
    <source>
        <dbReference type="ARBA" id="ARBA00004496"/>
    </source>
</evidence>
<comment type="subcellular location">
    <subcellularLocation>
        <location evidence="1">Cytoplasm</location>
    </subcellularLocation>
</comment>
<keyword evidence="5" id="KW-0677">Repeat</keyword>
<feature type="compositionally biased region" description="Polar residues" evidence="8">
    <location>
        <begin position="1220"/>
        <end position="1240"/>
    </location>
</feature>
<dbReference type="CDD" id="cd00176">
    <property type="entry name" value="SPEC"/>
    <property type="match status" value="4"/>
</dbReference>
<feature type="domain" description="Calponin-homology (CH)" evidence="10">
    <location>
        <begin position="22"/>
        <end position="127"/>
    </location>
</feature>
<dbReference type="InterPro" id="IPR001715">
    <property type="entry name" value="CH_dom"/>
</dbReference>
<dbReference type="GO" id="GO:0042060">
    <property type="term" value="P:wound healing"/>
    <property type="evidence" value="ECO:0007669"/>
    <property type="project" value="TreeGrafter"/>
</dbReference>
<evidence type="ECO:0000256" key="2">
    <source>
        <dbReference type="ARBA" id="ARBA00022443"/>
    </source>
</evidence>
<dbReference type="FunFam" id="1.10.418.10:FF:000022">
    <property type="entry name" value="Short stop, isoform K"/>
    <property type="match status" value="1"/>
</dbReference>
<dbReference type="PROSITE" id="PS50021">
    <property type="entry name" value="CH"/>
    <property type="match status" value="1"/>
</dbReference>
<keyword evidence="3" id="KW-0963">Cytoplasm</keyword>
<keyword evidence="7" id="KW-0175">Coiled coil</keyword>
<dbReference type="EMBL" id="JARGDH010000002">
    <property type="protein sequence ID" value="KAL0277320.1"/>
    <property type="molecule type" value="Genomic_DNA"/>
</dbReference>
<dbReference type="SUPFAM" id="SSF46966">
    <property type="entry name" value="Spectrin repeat"/>
    <property type="match status" value="8"/>
</dbReference>
<evidence type="ECO:0000256" key="4">
    <source>
        <dbReference type="ARBA" id="ARBA00022553"/>
    </source>
</evidence>
<dbReference type="SUPFAM" id="SSF47576">
    <property type="entry name" value="Calponin-homology domain, CH-domain"/>
    <property type="match status" value="1"/>
</dbReference>
<evidence type="ECO:0000256" key="8">
    <source>
        <dbReference type="SAM" id="MobiDB-lite"/>
    </source>
</evidence>
<dbReference type="Pfam" id="PF21019">
    <property type="entry name" value="Spectrin_3"/>
    <property type="match status" value="1"/>
</dbReference>
<keyword evidence="2 6" id="KW-0728">SH3 domain</keyword>
<dbReference type="FunFam" id="1.20.58.60:FF:000053">
    <property type="entry name" value="Short stop, isoform K"/>
    <property type="match status" value="1"/>
</dbReference>
<feature type="region of interest" description="Disordered" evidence="8">
    <location>
        <begin position="1893"/>
        <end position="1944"/>
    </location>
</feature>
<evidence type="ECO:0000256" key="6">
    <source>
        <dbReference type="PROSITE-ProRule" id="PRU00192"/>
    </source>
</evidence>
<dbReference type="PROSITE" id="PS50002">
    <property type="entry name" value="SH3"/>
    <property type="match status" value="1"/>
</dbReference>
<dbReference type="Pfam" id="PF21020">
    <property type="entry name" value="Spectrin_4"/>
    <property type="match status" value="1"/>
</dbReference>
<dbReference type="Pfam" id="PF17902">
    <property type="entry name" value="SH3_10"/>
    <property type="match status" value="1"/>
</dbReference>
<dbReference type="Pfam" id="PF00307">
    <property type="entry name" value="CH"/>
    <property type="match status" value="1"/>
</dbReference>
<reference evidence="11" key="1">
    <citation type="journal article" date="2024" name="Gigascience">
        <title>Chromosome-level genome of the poultry shaft louse Menopon gallinae provides insight into the host-switching and adaptive evolution of parasitic lice.</title>
        <authorList>
            <person name="Xu Y."/>
            <person name="Ma L."/>
            <person name="Liu S."/>
            <person name="Liang Y."/>
            <person name="Liu Q."/>
            <person name="He Z."/>
            <person name="Tian L."/>
            <person name="Duan Y."/>
            <person name="Cai W."/>
            <person name="Li H."/>
            <person name="Song F."/>
        </authorList>
    </citation>
    <scope>NUCLEOTIDE SEQUENCE</scope>
    <source>
        <strain evidence="11">Cailab_2023a</strain>
    </source>
</reference>
<dbReference type="GO" id="GO:0030056">
    <property type="term" value="C:hemidesmosome"/>
    <property type="evidence" value="ECO:0007669"/>
    <property type="project" value="TreeGrafter"/>
</dbReference>
<evidence type="ECO:0000256" key="3">
    <source>
        <dbReference type="ARBA" id="ARBA00022490"/>
    </source>
</evidence>
<dbReference type="Gene3D" id="3.90.1290.10">
    <property type="entry name" value="Plakin repeat"/>
    <property type="match status" value="3"/>
</dbReference>
<dbReference type="GO" id="GO:0005882">
    <property type="term" value="C:intermediate filament"/>
    <property type="evidence" value="ECO:0007669"/>
    <property type="project" value="TreeGrafter"/>
</dbReference>
<accession>A0AAW2I5G7</accession>
<feature type="domain" description="SH3" evidence="9">
    <location>
        <begin position="673"/>
        <end position="730"/>
    </location>
</feature>
<dbReference type="Gene3D" id="1.20.58.60">
    <property type="match status" value="5"/>
</dbReference>
<dbReference type="SUPFAM" id="SSF75399">
    <property type="entry name" value="Plakin repeat"/>
    <property type="match status" value="4"/>
</dbReference>
<organism evidence="11">
    <name type="scientific">Menopon gallinae</name>
    <name type="common">poultry shaft louse</name>
    <dbReference type="NCBI Taxonomy" id="328185"/>
    <lineage>
        <taxon>Eukaryota</taxon>
        <taxon>Metazoa</taxon>
        <taxon>Ecdysozoa</taxon>
        <taxon>Arthropoda</taxon>
        <taxon>Hexapoda</taxon>
        <taxon>Insecta</taxon>
        <taxon>Pterygota</taxon>
        <taxon>Neoptera</taxon>
        <taxon>Paraneoptera</taxon>
        <taxon>Psocodea</taxon>
        <taxon>Troctomorpha</taxon>
        <taxon>Phthiraptera</taxon>
        <taxon>Amblycera</taxon>
        <taxon>Menoponidae</taxon>
        <taxon>Menopon</taxon>
    </lineage>
</organism>
<dbReference type="InterPro" id="IPR049538">
    <property type="entry name" value="PCN-like_spectrin-like_rpt"/>
</dbReference>
<comment type="caution">
    <text evidence="11">The sequence shown here is derived from an EMBL/GenBank/DDBJ whole genome shotgun (WGS) entry which is preliminary data.</text>
</comment>
<evidence type="ECO:0000256" key="7">
    <source>
        <dbReference type="SAM" id="Coils"/>
    </source>
</evidence>
<feature type="region of interest" description="Disordered" evidence="8">
    <location>
        <begin position="1220"/>
        <end position="1262"/>
    </location>
</feature>
<dbReference type="InterPro" id="IPR002017">
    <property type="entry name" value="Spectrin_repeat"/>
</dbReference>
<proteinExistence type="predicted"/>
<evidence type="ECO:0000259" key="9">
    <source>
        <dbReference type="PROSITE" id="PS50002"/>
    </source>
</evidence>
<dbReference type="InterPro" id="IPR018159">
    <property type="entry name" value="Spectrin/alpha-actinin"/>
</dbReference>
<dbReference type="GO" id="GO:0016020">
    <property type="term" value="C:membrane"/>
    <property type="evidence" value="ECO:0007669"/>
    <property type="project" value="TreeGrafter"/>
</dbReference>
<feature type="coiled-coil region" evidence="7">
    <location>
        <begin position="238"/>
        <end position="289"/>
    </location>
</feature>
<dbReference type="CDD" id="cd21189">
    <property type="entry name" value="CH_PLEC-like_rpt2"/>
    <property type="match status" value="1"/>
</dbReference>
<evidence type="ECO:0008006" key="12">
    <source>
        <dbReference type="Google" id="ProtNLM"/>
    </source>
</evidence>
<dbReference type="GO" id="GO:0005737">
    <property type="term" value="C:cytoplasm"/>
    <property type="evidence" value="ECO:0007669"/>
    <property type="project" value="UniProtKB-SubCell"/>
</dbReference>
<dbReference type="GO" id="GO:0005198">
    <property type="term" value="F:structural molecule activity"/>
    <property type="evidence" value="ECO:0007669"/>
    <property type="project" value="TreeGrafter"/>
</dbReference>
<dbReference type="Pfam" id="PF00435">
    <property type="entry name" value="Spectrin"/>
    <property type="match status" value="1"/>
</dbReference>
<dbReference type="InterPro" id="IPR035915">
    <property type="entry name" value="Plakin_repeat_sf"/>
</dbReference>
<dbReference type="InterPro" id="IPR001101">
    <property type="entry name" value="Plectin_repeat"/>
</dbReference>
<dbReference type="SMART" id="SM00033">
    <property type="entry name" value="CH"/>
    <property type="match status" value="1"/>
</dbReference>
<evidence type="ECO:0000313" key="11">
    <source>
        <dbReference type="EMBL" id="KAL0277320.1"/>
    </source>
</evidence>
<dbReference type="GO" id="GO:0031122">
    <property type="term" value="P:cytoplasmic microtubule organization"/>
    <property type="evidence" value="ECO:0007669"/>
    <property type="project" value="TreeGrafter"/>
</dbReference>